<sequence length="16" mass="1992">MFVKGTLDLLYIFVFW</sequence>
<protein>
    <submittedName>
        <fullName evidence="1">Uncharacterized protein</fullName>
    </submittedName>
</protein>
<name>A0A0B0NUG0_GOSAR</name>
<evidence type="ECO:0000313" key="2">
    <source>
        <dbReference type="Proteomes" id="UP000032142"/>
    </source>
</evidence>
<keyword evidence="2" id="KW-1185">Reference proteome</keyword>
<dbReference type="AlphaFoldDB" id="A0A0B0NUG0"/>
<gene>
    <name evidence="1" type="ORF">F383_07031</name>
</gene>
<dbReference type="Proteomes" id="UP000032142">
    <property type="component" value="Unassembled WGS sequence"/>
</dbReference>
<reference evidence="2" key="1">
    <citation type="submission" date="2014-09" db="EMBL/GenBank/DDBJ databases">
        <authorList>
            <person name="Mudge J."/>
            <person name="Ramaraj T."/>
            <person name="Lindquist I.E."/>
            <person name="Bharti A.K."/>
            <person name="Sundararajan A."/>
            <person name="Cameron C.T."/>
            <person name="Woodward J.E."/>
            <person name="May G.D."/>
            <person name="Brubaker C."/>
            <person name="Broadhvest J."/>
            <person name="Wilkins T.A."/>
        </authorList>
    </citation>
    <scope>NUCLEOTIDE SEQUENCE</scope>
    <source>
        <strain evidence="2">cv. AKA8401</strain>
    </source>
</reference>
<dbReference type="EMBL" id="KN403825">
    <property type="protein sequence ID" value="KHG15464.1"/>
    <property type="molecule type" value="Genomic_DNA"/>
</dbReference>
<organism evidence="1 2">
    <name type="scientific">Gossypium arboreum</name>
    <name type="common">Tree cotton</name>
    <name type="synonym">Gossypium nanking</name>
    <dbReference type="NCBI Taxonomy" id="29729"/>
    <lineage>
        <taxon>Eukaryota</taxon>
        <taxon>Viridiplantae</taxon>
        <taxon>Streptophyta</taxon>
        <taxon>Embryophyta</taxon>
        <taxon>Tracheophyta</taxon>
        <taxon>Spermatophyta</taxon>
        <taxon>Magnoliopsida</taxon>
        <taxon>eudicotyledons</taxon>
        <taxon>Gunneridae</taxon>
        <taxon>Pentapetalae</taxon>
        <taxon>rosids</taxon>
        <taxon>malvids</taxon>
        <taxon>Malvales</taxon>
        <taxon>Malvaceae</taxon>
        <taxon>Malvoideae</taxon>
        <taxon>Gossypium</taxon>
    </lineage>
</organism>
<proteinExistence type="predicted"/>
<evidence type="ECO:0000313" key="1">
    <source>
        <dbReference type="EMBL" id="KHG15464.1"/>
    </source>
</evidence>
<accession>A0A0B0NUG0</accession>